<sequence length="150" mass="16564">MLINSSNQASRIYQTESNTPTLITNTSTSIKNKDLADKVTISPAALNAENTWKEIANKFDPSNMSYNELTSMVTELHEGGLITSNESLALRAPPSMNFDSNEKFNMIAQAKKSVEFDQSLGNVDKNAQLRVRVLDILETIQGLSNDTSHK</sequence>
<reference evidence="1 2" key="1">
    <citation type="submission" date="2020-04" db="EMBL/GenBank/DDBJ databases">
        <title>Genome Sequencing and Assembley of Pseudoalteromonas artica.</title>
        <authorList>
            <person name="Akerly B."/>
            <person name="Cook G."/>
        </authorList>
    </citation>
    <scope>NUCLEOTIDE SEQUENCE [LARGE SCALE GENOMIC DNA]</scope>
    <source>
        <strain evidence="1 2">NEC-BIFX-0059</strain>
    </source>
</reference>
<protein>
    <submittedName>
        <fullName evidence="1">Uncharacterized protein</fullName>
    </submittedName>
</protein>
<proteinExistence type="predicted"/>
<comment type="caution">
    <text evidence="1">The sequence shown here is derived from an EMBL/GenBank/DDBJ whole genome shotgun (WGS) entry which is preliminary data.</text>
</comment>
<organism evidence="1 2">
    <name type="scientific">Pseudoalteromonas arctica</name>
    <dbReference type="NCBI Taxonomy" id="394751"/>
    <lineage>
        <taxon>Bacteria</taxon>
        <taxon>Pseudomonadati</taxon>
        <taxon>Pseudomonadota</taxon>
        <taxon>Gammaproteobacteria</taxon>
        <taxon>Alteromonadales</taxon>
        <taxon>Pseudoalteromonadaceae</taxon>
        <taxon>Pseudoalteromonas</taxon>
    </lineage>
</organism>
<accession>A0A7X9U6X5</accession>
<gene>
    <name evidence="1" type="ORF">HHL01_10705</name>
</gene>
<dbReference type="EMBL" id="JABBCX010000003">
    <property type="protein sequence ID" value="NMF48648.1"/>
    <property type="molecule type" value="Genomic_DNA"/>
</dbReference>
<dbReference type="AlphaFoldDB" id="A0A7X9U6X5"/>
<evidence type="ECO:0000313" key="1">
    <source>
        <dbReference type="EMBL" id="NMF48648.1"/>
    </source>
</evidence>
<evidence type="ECO:0000313" key="2">
    <source>
        <dbReference type="Proteomes" id="UP000519126"/>
    </source>
</evidence>
<dbReference type="Proteomes" id="UP000519126">
    <property type="component" value="Unassembled WGS sequence"/>
</dbReference>
<dbReference type="RefSeq" id="WP_170071876.1">
    <property type="nucleotide sequence ID" value="NZ_JABBCX010000003.1"/>
</dbReference>
<name>A0A7X9U6X5_9GAMM</name>